<dbReference type="STRING" id="1965070.A0A443RH70"/>
<dbReference type="GO" id="GO:0005765">
    <property type="term" value="C:lysosomal membrane"/>
    <property type="evidence" value="ECO:0007669"/>
    <property type="project" value="TreeGrafter"/>
</dbReference>
<comment type="function">
    <text evidence="16">Plays a role in short-term synaptic plasticity in a subset of GABAergic neurons in the brain.</text>
</comment>
<keyword evidence="12" id="KW-0325">Glycoprotein</keyword>
<evidence type="ECO:0000256" key="13">
    <source>
        <dbReference type="ARBA" id="ARBA00023273"/>
    </source>
</evidence>
<dbReference type="EMBL" id="NCKU01000675">
    <property type="protein sequence ID" value="RWS14588.1"/>
    <property type="molecule type" value="Genomic_DNA"/>
</dbReference>
<name>A0A443RH70_9ACAR</name>
<evidence type="ECO:0000256" key="17">
    <source>
        <dbReference type="ARBA" id="ARBA00060492"/>
    </source>
</evidence>
<evidence type="ECO:0000256" key="12">
    <source>
        <dbReference type="ARBA" id="ARBA00023180"/>
    </source>
</evidence>
<keyword evidence="10" id="KW-0770">Synapse</keyword>
<dbReference type="GO" id="GO:0072594">
    <property type="term" value="P:establishment of protein localization to organelle"/>
    <property type="evidence" value="ECO:0007669"/>
    <property type="project" value="TreeGrafter"/>
</dbReference>
<keyword evidence="8" id="KW-0967">Endosome</keyword>
<dbReference type="GO" id="GO:0005886">
    <property type="term" value="C:plasma membrane"/>
    <property type="evidence" value="ECO:0007669"/>
    <property type="project" value="UniProtKB-SubCell"/>
</dbReference>
<dbReference type="PANTHER" id="PTHR11506">
    <property type="entry name" value="LYSOSOME-ASSOCIATED MEMBRANE GLYCOPROTEIN"/>
    <property type="match status" value="1"/>
</dbReference>
<evidence type="ECO:0000259" key="21">
    <source>
        <dbReference type="Pfam" id="PF01299"/>
    </source>
</evidence>
<sequence length="258" mass="28459">MYRAKPQESLEPITTSKSNLAVKESQVPRFAYAAWDDNGKICLLAKFEAVFSIKFTGTVKEQQIVEKLPLDANSKGTCGSLLDSPMLDLSWRGGFTFRMVFEKNVDAGTWGIEKMDLVYNLGDTLFSGSVIRKSVKAESKKSSLKQFETPLGKSYFCPAPPAVNLYDKKGEQTVFVRLTSIQIQAFEIKNGKFSTEKRCPEVAFGSGVAEPLDLTSIQTDSVQMVVGCITVFVAIGTVAGYAGYRSLFVKRVEYDTMA</sequence>
<feature type="domain" description="Lysosome-associated membrane glycoprotein 2-like luminal" evidence="21">
    <location>
        <begin position="35"/>
        <end position="188"/>
    </location>
</feature>
<dbReference type="Gene3D" id="2.40.160.110">
    <property type="match status" value="1"/>
</dbReference>
<evidence type="ECO:0000313" key="23">
    <source>
        <dbReference type="Proteomes" id="UP000285301"/>
    </source>
</evidence>
<evidence type="ECO:0000256" key="16">
    <source>
        <dbReference type="ARBA" id="ARBA00053950"/>
    </source>
</evidence>
<keyword evidence="23" id="KW-1185">Reference proteome</keyword>
<accession>A0A443RH70</accession>
<evidence type="ECO:0000256" key="20">
    <source>
        <dbReference type="SAM" id="Phobius"/>
    </source>
</evidence>
<evidence type="ECO:0000256" key="9">
    <source>
        <dbReference type="ARBA" id="ARBA00022989"/>
    </source>
</evidence>
<evidence type="ECO:0000256" key="18">
    <source>
        <dbReference type="ARBA" id="ARBA00074379"/>
    </source>
</evidence>
<reference evidence="22 23" key="1">
    <citation type="journal article" date="2018" name="Gigascience">
        <title>Genomes of trombidid mites reveal novel predicted allergens and laterally-transferred genes associated with secondary metabolism.</title>
        <authorList>
            <person name="Dong X."/>
            <person name="Chaisiri K."/>
            <person name="Xia D."/>
            <person name="Armstrong S.D."/>
            <person name="Fang Y."/>
            <person name="Donnelly M.J."/>
            <person name="Kadowaki T."/>
            <person name="McGarry J.W."/>
            <person name="Darby A.C."/>
            <person name="Makepeace B.L."/>
        </authorList>
    </citation>
    <scope>NUCLEOTIDE SEQUENCE [LARGE SCALE GENOMIC DNA]</scope>
    <source>
        <strain evidence="22">UoL-WK</strain>
    </source>
</reference>
<evidence type="ECO:0000256" key="10">
    <source>
        <dbReference type="ARBA" id="ARBA00023018"/>
    </source>
</evidence>
<keyword evidence="7" id="KW-0732">Signal</keyword>
<protein>
    <recommendedName>
        <fullName evidence="18">Lysosome-associated membrane glycoprotein 5</fullName>
    </recommendedName>
    <alternativeName>
        <fullName evidence="19">Lysosome-associated membrane protein 5</fullName>
    </alternativeName>
</protein>
<comment type="similarity">
    <text evidence="5">Belongs to the LAMP family.</text>
</comment>
<dbReference type="Proteomes" id="UP000285301">
    <property type="component" value="Unassembled WGS sequence"/>
</dbReference>
<dbReference type="GO" id="GO:0031902">
    <property type="term" value="C:late endosome membrane"/>
    <property type="evidence" value="ECO:0007669"/>
    <property type="project" value="TreeGrafter"/>
</dbReference>
<keyword evidence="14" id="KW-0968">Cytoplasmic vesicle</keyword>
<feature type="transmembrane region" description="Helical" evidence="20">
    <location>
        <begin position="224"/>
        <end position="244"/>
    </location>
</feature>
<evidence type="ECO:0000256" key="2">
    <source>
        <dbReference type="ARBA" id="ARBA00004158"/>
    </source>
</evidence>
<evidence type="ECO:0000256" key="11">
    <source>
        <dbReference type="ARBA" id="ARBA00023136"/>
    </source>
</evidence>
<dbReference type="InterPro" id="IPR002000">
    <property type="entry name" value="Lysosome-assoc_membr_glycop"/>
</dbReference>
<keyword evidence="6 20" id="KW-0812">Transmembrane</keyword>
<evidence type="ECO:0000256" key="19">
    <source>
        <dbReference type="ARBA" id="ARBA00076257"/>
    </source>
</evidence>
<evidence type="ECO:0000256" key="15">
    <source>
        <dbReference type="ARBA" id="ARBA00029428"/>
    </source>
</evidence>
<evidence type="ECO:0000256" key="4">
    <source>
        <dbReference type="ARBA" id="ARBA00004279"/>
    </source>
</evidence>
<organism evidence="22 23">
    <name type="scientific">Dinothrombium tinctorium</name>
    <dbReference type="NCBI Taxonomy" id="1965070"/>
    <lineage>
        <taxon>Eukaryota</taxon>
        <taxon>Metazoa</taxon>
        <taxon>Ecdysozoa</taxon>
        <taxon>Arthropoda</taxon>
        <taxon>Chelicerata</taxon>
        <taxon>Arachnida</taxon>
        <taxon>Acari</taxon>
        <taxon>Acariformes</taxon>
        <taxon>Trombidiformes</taxon>
        <taxon>Prostigmata</taxon>
        <taxon>Anystina</taxon>
        <taxon>Parasitengona</taxon>
        <taxon>Trombidioidea</taxon>
        <taxon>Trombidiidae</taxon>
        <taxon>Dinothrombium</taxon>
    </lineage>
</organism>
<evidence type="ECO:0000256" key="3">
    <source>
        <dbReference type="ARBA" id="ARBA00004172"/>
    </source>
</evidence>
<evidence type="ECO:0000256" key="8">
    <source>
        <dbReference type="ARBA" id="ARBA00022753"/>
    </source>
</evidence>
<dbReference type="AlphaFoldDB" id="A0A443RH70"/>
<comment type="caution">
    <text evidence="22">The sequence shown here is derived from an EMBL/GenBank/DDBJ whole genome shotgun (WGS) entry which is preliminary data.</text>
</comment>
<evidence type="ECO:0000256" key="14">
    <source>
        <dbReference type="ARBA" id="ARBA00023329"/>
    </source>
</evidence>
<evidence type="ECO:0000256" key="6">
    <source>
        <dbReference type="ARBA" id="ARBA00022692"/>
    </source>
</evidence>
<dbReference type="InterPro" id="IPR048528">
    <property type="entry name" value="Lamp2-like_luminal"/>
</dbReference>
<keyword evidence="11 20" id="KW-0472">Membrane</keyword>
<comment type="subcellular location">
    <subcellularLocation>
        <location evidence="4">Cell projection</location>
        <location evidence="4">Dendrite</location>
    </subcellularLocation>
    <subcellularLocation>
        <location evidence="17">Cell projection</location>
        <location evidence="17">Growth cone membrane</location>
        <topology evidence="17">Single-pass type I membrane protein</topology>
    </subcellularLocation>
    <subcellularLocation>
        <location evidence="15">Cytoplasmic vesicle</location>
        <location evidence="15">Secretory vesicle</location>
        <location evidence="15">Synaptic vesicle membrane</location>
        <topology evidence="15">Single-pass type I membrane protein</topology>
    </subcellularLocation>
    <subcellularLocation>
        <location evidence="2">Early endosome membrane</location>
        <topology evidence="2">Single-pass type I membrane protein</topology>
    </subcellularLocation>
    <subcellularLocation>
        <location evidence="1">Endoplasmic reticulum-Golgi intermediate compartment membrane</location>
        <topology evidence="1">Single-pass type I membrane protein</topology>
    </subcellularLocation>
    <subcellularLocation>
        <location evidence="3">Recycling endosome</location>
    </subcellularLocation>
</comment>
<dbReference type="OrthoDB" id="6248302at2759"/>
<evidence type="ECO:0000313" key="22">
    <source>
        <dbReference type="EMBL" id="RWS14588.1"/>
    </source>
</evidence>
<dbReference type="Pfam" id="PF01299">
    <property type="entry name" value="Lamp2-like_luminal"/>
    <property type="match status" value="1"/>
</dbReference>
<keyword evidence="9 20" id="KW-1133">Transmembrane helix</keyword>
<evidence type="ECO:0000256" key="7">
    <source>
        <dbReference type="ARBA" id="ARBA00022729"/>
    </source>
</evidence>
<evidence type="ECO:0000256" key="1">
    <source>
        <dbReference type="ARBA" id="ARBA00004151"/>
    </source>
</evidence>
<evidence type="ECO:0000256" key="5">
    <source>
        <dbReference type="ARBA" id="ARBA00009644"/>
    </source>
</evidence>
<dbReference type="PANTHER" id="PTHR11506:SF35">
    <property type="entry name" value="LYSOSOME-ASSOCIATED MEMBRANE GLYCOPROTEIN 5"/>
    <property type="match status" value="1"/>
</dbReference>
<keyword evidence="13" id="KW-0966">Cell projection</keyword>
<gene>
    <name evidence="22" type="ORF">B4U79_00514</name>
</gene>
<proteinExistence type="inferred from homology"/>